<sequence>MDSYNMLLCISCDQIEEEAPPPPPPPPPPPKALGCSAELLISLENDQRRLSADIIKMEAQAEEITASFIGGIILHFLDRTERLDPMFNDFNVKRLNIIQGARESLEVENNRAPNNPEDPNLVHPMVSNQSVTDRLTKNLK</sequence>
<evidence type="ECO:0000313" key="3">
    <source>
        <dbReference type="Proteomes" id="UP000826656"/>
    </source>
</evidence>
<evidence type="ECO:0008006" key="4">
    <source>
        <dbReference type="Google" id="ProtNLM"/>
    </source>
</evidence>
<dbReference type="SUPFAM" id="SSF101447">
    <property type="entry name" value="Formin homology 2 domain (FH2 domain)"/>
    <property type="match status" value="1"/>
</dbReference>
<organism evidence="2 3">
    <name type="scientific">Solanum tuberosum</name>
    <name type="common">Potato</name>
    <dbReference type="NCBI Taxonomy" id="4113"/>
    <lineage>
        <taxon>Eukaryota</taxon>
        <taxon>Viridiplantae</taxon>
        <taxon>Streptophyta</taxon>
        <taxon>Embryophyta</taxon>
        <taxon>Tracheophyta</taxon>
        <taxon>Spermatophyta</taxon>
        <taxon>Magnoliopsida</taxon>
        <taxon>eudicotyledons</taxon>
        <taxon>Gunneridae</taxon>
        <taxon>Pentapetalae</taxon>
        <taxon>asterids</taxon>
        <taxon>lamiids</taxon>
        <taxon>Solanales</taxon>
        <taxon>Solanaceae</taxon>
        <taxon>Solanoideae</taxon>
        <taxon>Solaneae</taxon>
        <taxon>Solanum</taxon>
    </lineage>
</organism>
<accession>A0ABQ7V7P9</accession>
<protein>
    <recommendedName>
        <fullName evidence="4">Integrase core domain containing protein</fullName>
    </recommendedName>
</protein>
<proteinExistence type="predicted"/>
<keyword evidence="3" id="KW-1185">Reference proteome</keyword>
<dbReference type="Proteomes" id="UP000826656">
    <property type="component" value="Unassembled WGS sequence"/>
</dbReference>
<evidence type="ECO:0000256" key="1">
    <source>
        <dbReference type="SAM" id="MobiDB-lite"/>
    </source>
</evidence>
<evidence type="ECO:0000313" key="2">
    <source>
        <dbReference type="EMBL" id="KAH0759382.1"/>
    </source>
</evidence>
<dbReference type="EMBL" id="JAIVGD010000015">
    <property type="protein sequence ID" value="KAH0759382.1"/>
    <property type="molecule type" value="Genomic_DNA"/>
</dbReference>
<reference evidence="2 3" key="1">
    <citation type="journal article" date="2021" name="bioRxiv">
        <title>Chromosome-scale and haplotype-resolved genome assembly of a tetraploid potato cultivar.</title>
        <authorList>
            <person name="Sun H."/>
            <person name="Jiao W.-B."/>
            <person name="Krause K."/>
            <person name="Campoy J.A."/>
            <person name="Goel M."/>
            <person name="Folz-Donahue K."/>
            <person name="Kukat C."/>
            <person name="Huettel B."/>
            <person name="Schneeberger K."/>
        </authorList>
    </citation>
    <scope>NUCLEOTIDE SEQUENCE [LARGE SCALE GENOMIC DNA]</scope>
    <source>
        <strain evidence="2">SolTubOtavaFocal</strain>
        <tissue evidence="2">Leaves</tissue>
    </source>
</reference>
<name>A0ABQ7V7P9_SOLTU</name>
<comment type="caution">
    <text evidence="2">The sequence shown here is derived from an EMBL/GenBank/DDBJ whole genome shotgun (WGS) entry which is preliminary data.</text>
</comment>
<gene>
    <name evidence="2" type="ORF">KY290_022875</name>
</gene>
<feature type="region of interest" description="Disordered" evidence="1">
    <location>
        <begin position="109"/>
        <end position="140"/>
    </location>
</feature>